<reference evidence="6 7" key="1">
    <citation type="submission" date="2018-11" db="EMBL/GenBank/DDBJ databases">
        <title>Genomic Encyclopedia of Type Strains, Phase IV (KMG-IV): sequencing the most valuable type-strain genomes for metagenomic binning, comparative biology and taxonomic classification.</title>
        <authorList>
            <person name="Goeker M."/>
        </authorList>
    </citation>
    <scope>NUCLEOTIDE SEQUENCE [LARGE SCALE GENOMIC DNA]</scope>
    <source>
        <strain evidence="6 7">DSM 100316</strain>
    </source>
</reference>
<evidence type="ECO:0000313" key="7">
    <source>
        <dbReference type="Proteomes" id="UP000275394"/>
    </source>
</evidence>
<keyword evidence="7" id="KW-1185">Reference proteome</keyword>
<comment type="caution">
    <text evidence="6">The sequence shown here is derived from an EMBL/GenBank/DDBJ whole genome shotgun (WGS) entry which is preliminary data.</text>
</comment>
<feature type="domain" description="DUF1232" evidence="5">
    <location>
        <begin position="47"/>
        <end position="81"/>
    </location>
</feature>
<sequence length="112" mass="12520">MQIDDFSEQGFWAKCKAYAKTIGYESMEKVLWLYYALDSEQCTLKQKSIIYGALAYLIAPLDAIPDLTPLLGYTDDMGLIAAAITAVALCIDDTVKSRASQRLQQWFGQSTH</sequence>
<proteinExistence type="predicted"/>
<dbReference type="RefSeq" id="WP_123712478.1">
    <property type="nucleotide sequence ID" value="NZ_RKHR01000004.1"/>
</dbReference>
<evidence type="ECO:0000313" key="6">
    <source>
        <dbReference type="EMBL" id="ROS01717.1"/>
    </source>
</evidence>
<keyword evidence="2" id="KW-0812">Transmembrane</keyword>
<dbReference type="Pfam" id="PF06803">
    <property type="entry name" value="DUF1232"/>
    <property type="match status" value="1"/>
</dbReference>
<gene>
    <name evidence="6" type="ORF">EDC56_2162</name>
</gene>
<evidence type="ECO:0000256" key="1">
    <source>
        <dbReference type="ARBA" id="ARBA00004127"/>
    </source>
</evidence>
<dbReference type="AlphaFoldDB" id="A0A3N2DPI8"/>
<organism evidence="6 7">
    <name type="scientific">Sinobacterium caligoides</name>
    <dbReference type="NCBI Taxonomy" id="933926"/>
    <lineage>
        <taxon>Bacteria</taxon>
        <taxon>Pseudomonadati</taxon>
        <taxon>Pseudomonadota</taxon>
        <taxon>Gammaproteobacteria</taxon>
        <taxon>Cellvibrionales</taxon>
        <taxon>Spongiibacteraceae</taxon>
        <taxon>Sinobacterium</taxon>
    </lineage>
</organism>
<keyword evidence="3" id="KW-1133">Transmembrane helix</keyword>
<dbReference type="OrthoDB" id="9804184at2"/>
<evidence type="ECO:0000256" key="4">
    <source>
        <dbReference type="ARBA" id="ARBA00023136"/>
    </source>
</evidence>
<dbReference type="InterPro" id="IPR010652">
    <property type="entry name" value="DUF1232"/>
</dbReference>
<dbReference type="EMBL" id="RKHR01000004">
    <property type="protein sequence ID" value="ROS01717.1"/>
    <property type="molecule type" value="Genomic_DNA"/>
</dbReference>
<keyword evidence="4" id="KW-0472">Membrane</keyword>
<dbReference type="GO" id="GO:0012505">
    <property type="term" value="C:endomembrane system"/>
    <property type="evidence" value="ECO:0007669"/>
    <property type="project" value="UniProtKB-SubCell"/>
</dbReference>
<accession>A0A3N2DPI8</accession>
<dbReference type="PIRSF" id="PIRSF031804">
    <property type="entry name" value="UCP031804"/>
    <property type="match status" value="1"/>
</dbReference>
<dbReference type="Proteomes" id="UP000275394">
    <property type="component" value="Unassembled WGS sequence"/>
</dbReference>
<evidence type="ECO:0000256" key="2">
    <source>
        <dbReference type="ARBA" id="ARBA00022692"/>
    </source>
</evidence>
<name>A0A3N2DPI8_9GAMM</name>
<evidence type="ECO:0000259" key="5">
    <source>
        <dbReference type="Pfam" id="PF06803"/>
    </source>
</evidence>
<comment type="subcellular location">
    <subcellularLocation>
        <location evidence="1">Endomembrane system</location>
        <topology evidence="1">Multi-pass membrane protein</topology>
    </subcellularLocation>
</comment>
<evidence type="ECO:0000256" key="3">
    <source>
        <dbReference type="ARBA" id="ARBA00022989"/>
    </source>
</evidence>
<dbReference type="InterPro" id="IPR016983">
    <property type="entry name" value="UCP031804"/>
</dbReference>
<protein>
    <submittedName>
        <fullName evidence="6">Uncharacterized membrane protein YkvA (DUF1232 family)</fullName>
    </submittedName>
</protein>